<dbReference type="EMBL" id="RKRF01000009">
    <property type="protein sequence ID" value="RPF53439.1"/>
    <property type="molecule type" value="Genomic_DNA"/>
</dbReference>
<accession>A0A3N5B8X8</accession>
<organism evidence="1 2">
    <name type="scientific">Aquisalibacillus elongatus</name>
    <dbReference type="NCBI Taxonomy" id="485577"/>
    <lineage>
        <taxon>Bacteria</taxon>
        <taxon>Bacillati</taxon>
        <taxon>Bacillota</taxon>
        <taxon>Bacilli</taxon>
        <taxon>Bacillales</taxon>
        <taxon>Bacillaceae</taxon>
        <taxon>Aquisalibacillus</taxon>
    </lineage>
</organism>
<reference evidence="1 2" key="1">
    <citation type="submission" date="2018-11" db="EMBL/GenBank/DDBJ databases">
        <title>Genomic Encyclopedia of Type Strains, Phase IV (KMG-IV): sequencing the most valuable type-strain genomes for metagenomic binning, comparative biology and taxonomic classification.</title>
        <authorList>
            <person name="Goeker M."/>
        </authorList>
    </citation>
    <scope>NUCLEOTIDE SEQUENCE [LARGE SCALE GENOMIC DNA]</scope>
    <source>
        <strain evidence="1 2">DSM 18090</strain>
    </source>
</reference>
<evidence type="ECO:0000313" key="1">
    <source>
        <dbReference type="EMBL" id="RPF53439.1"/>
    </source>
</evidence>
<protein>
    <submittedName>
        <fullName evidence="1">Uncharacterized protein (DUF2164 family)</fullName>
    </submittedName>
</protein>
<name>A0A3N5B8X8_9BACI</name>
<dbReference type="RefSeq" id="WP_124221970.1">
    <property type="nucleotide sequence ID" value="NZ_RKRF01000009.1"/>
</dbReference>
<dbReference type="OrthoDB" id="573733at2"/>
<comment type="caution">
    <text evidence="1">The sequence shown here is derived from an EMBL/GenBank/DDBJ whole genome shotgun (WGS) entry which is preliminary data.</text>
</comment>
<sequence length="80" mass="9476">MYLKLDPEQKKIVLDRIKSHFEMERGEEIGEIAAENFFEFIKEDIGSLFYNEGLKAAREVVDERVMNLDEDIRSLERPIK</sequence>
<proteinExistence type="predicted"/>
<evidence type="ECO:0000313" key="2">
    <source>
        <dbReference type="Proteomes" id="UP000276443"/>
    </source>
</evidence>
<dbReference type="AlphaFoldDB" id="A0A3N5B8X8"/>
<gene>
    <name evidence="1" type="ORF">EDC24_1939</name>
</gene>
<dbReference type="InterPro" id="IPR018680">
    <property type="entry name" value="DUF2164"/>
</dbReference>
<dbReference type="Pfam" id="PF09932">
    <property type="entry name" value="DUF2164"/>
    <property type="match status" value="1"/>
</dbReference>
<keyword evidence="2" id="KW-1185">Reference proteome</keyword>
<dbReference type="Proteomes" id="UP000276443">
    <property type="component" value="Unassembled WGS sequence"/>
</dbReference>